<organism evidence="1 2">
    <name type="scientific">Povalibacter uvarum</name>
    <dbReference type="NCBI Taxonomy" id="732238"/>
    <lineage>
        <taxon>Bacteria</taxon>
        <taxon>Pseudomonadati</taxon>
        <taxon>Pseudomonadota</taxon>
        <taxon>Gammaproteobacteria</taxon>
        <taxon>Steroidobacterales</taxon>
        <taxon>Steroidobacteraceae</taxon>
        <taxon>Povalibacter</taxon>
    </lineage>
</organism>
<proteinExistence type="predicted"/>
<reference evidence="1 2" key="1">
    <citation type="submission" date="2020-08" db="EMBL/GenBank/DDBJ databases">
        <title>Genomic Encyclopedia of Type Strains, Phase IV (KMG-IV): sequencing the most valuable type-strain genomes for metagenomic binning, comparative biology and taxonomic classification.</title>
        <authorList>
            <person name="Goeker M."/>
        </authorList>
    </citation>
    <scope>NUCLEOTIDE SEQUENCE [LARGE SCALE GENOMIC DNA]</scope>
    <source>
        <strain evidence="1 2">DSM 26723</strain>
    </source>
</reference>
<sequence>MRHCTPTRDEVVDQDAIGKCIDAKLFRRTIRSTQPQLLRQIRTNQLRGLNELPGRYLNSLSTLCISAWIVWYALLTPGAIERRELRGSYSPIASLLTGHDMEMEVRCFLPAEDPIVLKREYSERSVSPDERLRDSLRRDQYSPAFLLREIQQRRDMPARDDATLANFELPRVDHGKRMFAFVDDRPPLFATRHPFAKVARISYGKLDQLQSPSTARFANSLNRLGIDRLCPTHLIRVPFRNPGNACLASKSFQFASRKINGLRVCGGHGPKHCDRDIDTSEIVMCGGIGGAGVGACREHALSTNVAIAIVQNKRCIARSNA</sequence>
<evidence type="ECO:0000313" key="2">
    <source>
        <dbReference type="Proteomes" id="UP000588068"/>
    </source>
</evidence>
<accession>A0A841HU67</accession>
<protein>
    <submittedName>
        <fullName evidence="1">Uncharacterized protein</fullName>
    </submittedName>
</protein>
<dbReference type="AlphaFoldDB" id="A0A841HU67"/>
<gene>
    <name evidence="1" type="ORF">HNQ60_005378</name>
</gene>
<name>A0A841HU67_9GAMM</name>
<comment type="caution">
    <text evidence="1">The sequence shown here is derived from an EMBL/GenBank/DDBJ whole genome shotgun (WGS) entry which is preliminary data.</text>
</comment>
<evidence type="ECO:0000313" key="1">
    <source>
        <dbReference type="EMBL" id="MBB6096456.1"/>
    </source>
</evidence>
<dbReference type="Proteomes" id="UP000588068">
    <property type="component" value="Unassembled WGS sequence"/>
</dbReference>
<keyword evidence="2" id="KW-1185">Reference proteome</keyword>
<dbReference type="EMBL" id="JACHHZ010000008">
    <property type="protein sequence ID" value="MBB6096456.1"/>
    <property type="molecule type" value="Genomic_DNA"/>
</dbReference>